<organism evidence="1 2">
    <name type="scientific">Puccinia striiformis f. sp. tritici</name>
    <dbReference type="NCBI Taxonomy" id="168172"/>
    <lineage>
        <taxon>Eukaryota</taxon>
        <taxon>Fungi</taxon>
        <taxon>Dikarya</taxon>
        <taxon>Basidiomycota</taxon>
        <taxon>Pucciniomycotina</taxon>
        <taxon>Pucciniomycetes</taxon>
        <taxon>Pucciniales</taxon>
        <taxon>Pucciniaceae</taxon>
        <taxon>Puccinia</taxon>
    </lineage>
</organism>
<reference evidence="1 2" key="3">
    <citation type="journal article" date="2022" name="Microbiol. Spectr.">
        <title>Folding features and dynamics of 3D genome architecture in plant fungal pathogens.</title>
        <authorList>
            <person name="Xia C."/>
        </authorList>
    </citation>
    <scope>NUCLEOTIDE SEQUENCE [LARGE SCALE GENOMIC DNA]</scope>
    <source>
        <strain evidence="1 2">93-210</strain>
    </source>
</reference>
<dbReference type="EMBL" id="CM045867">
    <property type="protein sequence ID" value="KAI7959355.1"/>
    <property type="molecule type" value="Genomic_DNA"/>
</dbReference>
<reference evidence="2" key="1">
    <citation type="journal article" date="2018" name="BMC Genomics">
        <title>Genomic insights into host adaptation between the wheat stripe rust pathogen (Puccinia striiformis f. sp. tritici) and the barley stripe rust pathogen (Puccinia striiformis f. sp. hordei).</title>
        <authorList>
            <person name="Xia C."/>
            <person name="Wang M."/>
            <person name="Yin C."/>
            <person name="Cornejo O.E."/>
            <person name="Hulbert S.H."/>
            <person name="Chen X."/>
        </authorList>
    </citation>
    <scope>NUCLEOTIDE SEQUENCE [LARGE SCALE GENOMIC DNA]</scope>
    <source>
        <strain evidence="2">93-210</strain>
    </source>
</reference>
<comment type="caution">
    <text evidence="1">The sequence shown here is derived from an EMBL/GenBank/DDBJ whole genome shotgun (WGS) entry which is preliminary data.</text>
</comment>
<protein>
    <submittedName>
        <fullName evidence="1">Uncharacterized protein</fullName>
    </submittedName>
</protein>
<name>A0ACC0EU19_9BASI</name>
<gene>
    <name evidence="1" type="ORF">MJO28_003146</name>
</gene>
<proteinExistence type="predicted"/>
<reference evidence="2" key="2">
    <citation type="journal article" date="2018" name="Mol. Plant Microbe Interact.">
        <title>Genome sequence resources for the wheat stripe rust pathogen (Puccinia striiformis f. sp. tritici) and the barley stripe rust pathogen (Puccinia striiformis f. sp. hordei).</title>
        <authorList>
            <person name="Xia C."/>
            <person name="Wang M."/>
            <person name="Yin C."/>
            <person name="Cornejo O.E."/>
            <person name="Hulbert S.H."/>
            <person name="Chen X."/>
        </authorList>
    </citation>
    <scope>NUCLEOTIDE SEQUENCE [LARGE SCALE GENOMIC DNA]</scope>
    <source>
        <strain evidence="2">93-210</strain>
    </source>
</reference>
<evidence type="ECO:0000313" key="2">
    <source>
        <dbReference type="Proteomes" id="UP001060170"/>
    </source>
</evidence>
<dbReference type="Proteomes" id="UP001060170">
    <property type="component" value="Chromosome 3"/>
</dbReference>
<sequence>MAHADTEDLWASGNLGVGGLGLVVVSNLVTKFQNYSTICIVASKEINIQCLFVHIKALCDGWMALISKSDATACTTVIGSRLNRSSDLYEVSRTSWNIFCGAMSANGCVGCQSSQVSAFGGAGPGEDMHWFVCTLKGGHIRLRPSNPIHRTYISHPHQYTVIAKPASGSLIRFPSVVRSISANSFCFAIHVFRVRLKNEGKISSPETRKKRTRTKMVQQTILATLMLLSMVILCCTGAPLTSAAMLTKRDESSTLNHLSKRRVKNGQHSTENGRPATMAEMASGRPF</sequence>
<keyword evidence="2" id="KW-1185">Reference proteome</keyword>
<evidence type="ECO:0000313" key="1">
    <source>
        <dbReference type="EMBL" id="KAI7959355.1"/>
    </source>
</evidence>
<accession>A0ACC0EU19</accession>